<evidence type="ECO:0000256" key="1">
    <source>
        <dbReference type="ARBA" id="ARBA00004383"/>
    </source>
</evidence>
<dbReference type="Pfam" id="PF03544">
    <property type="entry name" value="TonB_C"/>
    <property type="match status" value="1"/>
</dbReference>
<dbReference type="Gene3D" id="3.30.1150.10">
    <property type="match status" value="1"/>
</dbReference>
<gene>
    <name evidence="13" type="ordered locus">AciPR4_1143</name>
</gene>
<evidence type="ECO:0000313" key="13">
    <source>
        <dbReference type="EMBL" id="ADV81971.1"/>
    </source>
</evidence>
<feature type="transmembrane region" description="Helical" evidence="11">
    <location>
        <begin position="42"/>
        <end position="63"/>
    </location>
</feature>
<keyword evidence="5" id="KW-0997">Cell inner membrane</keyword>
<dbReference type="GO" id="GO:0015031">
    <property type="term" value="P:protein transport"/>
    <property type="evidence" value="ECO:0007669"/>
    <property type="project" value="UniProtKB-KW"/>
</dbReference>
<evidence type="ECO:0000256" key="9">
    <source>
        <dbReference type="ARBA" id="ARBA00023136"/>
    </source>
</evidence>
<evidence type="ECO:0000256" key="2">
    <source>
        <dbReference type="ARBA" id="ARBA00006555"/>
    </source>
</evidence>
<reference evidence="13 14" key="1">
    <citation type="journal article" date="2012" name="Stand. Genomic Sci.">
        <title>Complete genome sequence of Terriglobus saanensis type strain SP1PR4(T), an Acidobacteria from tundra soil.</title>
        <authorList>
            <person name="Rawat S.R."/>
            <person name="Mannisto M.K."/>
            <person name="Starovoytov V."/>
            <person name="Goodwin L."/>
            <person name="Nolan M."/>
            <person name="Hauser L."/>
            <person name="Land M."/>
            <person name="Davenport K.W."/>
            <person name="Woyke T."/>
            <person name="Haggblom M.M."/>
        </authorList>
    </citation>
    <scope>NUCLEOTIDE SEQUENCE</scope>
    <source>
        <strain evidence="14">ATCC BAA-1853 / DSM 23119 / SP1PR4</strain>
    </source>
</reference>
<dbReference type="OrthoDB" id="115028at2"/>
<evidence type="ECO:0000256" key="3">
    <source>
        <dbReference type="ARBA" id="ARBA00022448"/>
    </source>
</evidence>
<dbReference type="eggNOG" id="COG0810">
    <property type="taxonomic scope" value="Bacteria"/>
</dbReference>
<organism evidence="13 14">
    <name type="scientific">Terriglobus saanensis (strain ATCC BAA-1853 / DSM 23119 / SP1PR4)</name>
    <dbReference type="NCBI Taxonomy" id="401053"/>
    <lineage>
        <taxon>Bacteria</taxon>
        <taxon>Pseudomonadati</taxon>
        <taxon>Acidobacteriota</taxon>
        <taxon>Terriglobia</taxon>
        <taxon>Terriglobales</taxon>
        <taxon>Acidobacteriaceae</taxon>
        <taxon>Terriglobus</taxon>
    </lineage>
</organism>
<evidence type="ECO:0000256" key="4">
    <source>
        <dbReference type="ARBA" id="ARBA00022475"/>
    </source>
</evidence>
<keyword evidence="4" id="KW-1003">Cell membrane</keyword>
<accession>E8UXM7</accession>
<keyword evidence="3" id="KW-0813">Transport</keyword>
<comment type="similarity">
    <text evidence="2">Belongs to the TonB family.</text>
</comment>
<keyword evidence="8 11" id="KW-1133">Transmembrane helix</keyword>
<dbReference type="GO" id="GO:0031992">
    <property type="term" value="F:energy transducer activity"/>
    <property type="evidence" value="ECO:0007669"/>
    <property type="project" value="TreeGrafter"/>
</dbReference>
<feature type="domain" description="TonB C-terminal" evidence="12">
    <location>
        <begin position="278"/>
        <end position="368"/>
    </location>
</feature>
<comment type="subcellular location">
    <subcellularLocation>
        <location evidence="1">Cell inner membrane</location>
        <topology evidence="1">Single-pass membrane protein</topology>
        <orientation evidence="1">Periplasmic side</orientation>
    </subcellularLocation>
</comment>
<evidence type="ECO:0000256" key="8">
    <source>
        <dbReference type="ARBA" id="ARBA00022989"/>
    </source>
</evidence>
<keyword evidence="9 11" id="KW-0472">Membrane</keyword>
<dbReference type="InterPro" id="IPR006260">
    <property type="entry name" value="TonB/TolA_C"/>
</dbReference>
<dbReference type="RefSeq" id="WP_013567704.1">
    <property type="nucleotide sequence ID" value="NC_014963.1"/>
</dbReference>
<evidence type="ECO:0000256" key="10">
    <source>
        <dbReference type="SAM" id="MobiDB-lite"/>
    </source>
</evidence>
<feature type="compositionally biased region" description="Gly residues" evidence="10">
    <location>
        <begin position="218"/>
        <end position="228"/>
    </location>
</feature>
<dbReference type="InterPro" id="IPR051045">
    <property type="entry name" value="TonB-dependent_transducer"/>
</dbReference>
<dbReference type="PROSITE" id="PS52015">
    <property type="entry name" value="TONB_CTD"/>
    <property type="match status" value="1"/>
</dbReference>
<evidence type="ECO:0000259" key="12">
    <source>
        <dbReference type="PROSITE" id="PS52015"/>
    </source>
</evidence>
<feature type="compositionally biased region" description="Basic and acidic residues" evidence="10">
    <location>
        <begin position="11"/>
        <end position="20"/>
    </location>
</feature>
<dbReference type="EMBL" id="CP002467">
    <property type="protein sequence ID" value="ADV81971.1"/>
    <property type="molecule type" value="Genomic_DNA"/>
</dbReference>
<dbReference type="AlphaFoldDB" id="E8UXM7"/>
<feature type="compositionally biased region" description="Polar residues" evidence="10">
    <location>
        <begin position="1"/>
        <end position="10"/>
    </location>
</feature>
<evidence type="ECO:0000256" key="7">
    <source>
        <dbReference type="ARBA" id="ARBA00022927"/>
    </source>
</evidence>
<dbReference type="GO" id="GO:0055085">
    <property type="term" value="P:transmembrane transport"/>
    <property type="evidence" value="ECO:0007669"/>
    <property type="project" value="InterPro"/>
</dbReference>
<keyword evidence="6 11" id="KW-0812">Transmembrane</keyword>
<dbReference type="HOGENOM" id="CLU_753899_0_0_0"/>
<evidence type="ECO:0000256" key="5">
    <source>
        <dbReference type="ARBA" id="ARBA00022519"/>
    </source>
</evidence>
<dbReference type="NCBIfam" id="TIGR01352">
    <property type="entry name" value="tonB_Cterm"/>
    <property type="match status" value="1"/>
</dbReference>
<evidence type="ECO:0000256" key="6">
    <source>
        <dbReference type="ARBA" id="ARBA00022692"/>
    </source>
</evidence>
<dbReference type="Proteomes" id="UP000006844">
    <property type="component" value="Chromosome"/>
</dbReference>
<dbReference type="PANTHER" id="PTHR33446">
    <property type="entry name" value="PROTEIN TONB-RELATED"/>
    <property type="match status" value="1"/>
</dbReference>
<dbReference type="STRING" id="401053.AciPR4_1143"/>
<keyword evidence="7" id="KW-0653">Protein transport</keyword>
<sequence length="368" mass="37892">MAIQTPTQEKPTVEKSTREKPSEIQFSHFGVLNAGKQSRGSFFTALILNVTAALVILLLTAAVKKQQQIVKLSRLDAPIPKELKEAPKPKPIPVLPKPPKIAVVEPPKINVPKIEVPEPPKIQTPVMKAAPVPVPTPAPPKAVTPPPAPQVIKLNQAQATSVANNDSHPSAIRLGSQTNPIKNVTGPAVSPVNLGRAGAPGMPAGNSGLGPASKINIGGSGAPNGRMGGTDNSAHVVTGVKLGSPGGTGPVTARPVGAIQIAAAQPQAVRPMGVPPPAARTAPKLLFKPKPVYTAEARQLHLEGTVYVKIHLTAAGAVQVVGISSGLGHGLDQAAIQAVEGMRFSPAMQDGHPVDWDGVVNINFQLAG</sequence>
<name>E8UXM7_TERSS</name>
<dbReference type="InterPro" id="IPR037682">
    <property type="entry name" value="TonB_C"/>
</dbReference>
<dbReference type="PANTHER" id="PTHR33446:SF2">
    <property type="entry name" value="PROTEIN TONB"/>
    <property type="match status" value="1"/>
</dbReference>
<protein>
    <submittedName>
        <fullName evidence="13">TonB family protein</fullName>
    </submittedName>
</protein>
<feature type="region of interest" description="Disordered" evidence="10">
    <location>
        <begin position="202"/>
        <end position="228"/>
    </location>
</feature>
<dbReference type="SUPFAM" id="SSF74653">
    <property type="entry name" value="TolA/TonB C-terminal domain"/>
    <property type="match status" value="1"/>
</dbReference>
<dbReference type="GO" id="GO:0098797">
    <property type="term" value="C:plasma membrane protein complex"/>
    <property type="evidence" value="ECO:0007669"/>
    <property type="project" value="TreeGrafter"/>
</dbReference>
<dbReference type="KEGG" id="tsa:AciPR4_1143"/>
<keyword evidence="14" id="KW-1185">Reference proteome</keyword>
<evidence type="ECO:0000313" key="14">
    <source>
        <dbReference type="Proteomes" id="UP000006844"/>
    </source>
</evidence>
<feature type="region of interest" description="Disordered" evidence="10">
    <location>
        <begin position="1"/>
        <end position="20"/>
    </location>
</feature>
<evidence type="ECO:0000256" key="11">
    <source>
        <dbReference type="SAM" id="Phobius"/>
    </source>
</evidence>
<proteinExistence type="inferred from homology"/>